<dbReference type="CDD" id="cd13749">
    <property type="entry name" value="Zn-ribbon_TFIIS"/>
    <property type="match status" value="1"/>
</dbReference>
<dbReference type="SMART" id="SM00440">
    <property type="entry name" value="ZnF_C2C2"/>
    <property type="match status" value="1"/>
</dbReference>
<protein>
    <recommendedName>
        <fullName evidence="7">Transcription elongation factor</fullName>
    </recommendedName>
</protein>
<dbReference type="InterPro" id="IPR036575">
    <property type="entry name" value="TFIIS_cen_dom_sf"/>
</dbReference>
<feature type="compositionally biased region" description="Polar residues" evidence="8">
    <location>
        <begin position="76"/>
        <end position="92"/>
    </location>
</feature>
<feature type="region of interest" description="Disordered" evidence="8">
    <location>
        <begin position="62"/>
        <end position="126"/>
    </location>
</feature>
<dbReference type="SUPFAM" id="SSF46942">
    <property type="entry name" value="Elongation factor TFIIS domain 2"/>
    <property type="match status" value="1"/>
</dbReference>
<keyword evidence="7" id="KW-0238">DNA-binding</keyword>
<dbReference type="Pfam" id="PF07500">
    <property type="entry name" value="TFIIS_M"/>
    <property type="match status" value="1"/>
</dbReference>
<keyword evidence="2 5" id="KW-0863">Zinc-finger</keyword>
<keyword evidence="12" id="KW-1185">Reference proteome</keyword>
<dbReference type="GO" id="GO:0003677">
    <property type="term" value="F:DNA binding"/>
    <property type="evidence" value="ECO:0007669"/>
    <property type="project" value="UniProtKB-KW"/>
</dbReference>
<dbReference type="Gene3D" id="2.20.25.10">
    <property type="match status" value="1"/>
</dbReference>
<comment type="subcellular location">
    <subcellularLocation>
        <location evidence="6 7">Nucleus</location>
    </subcellularLocation>
</comment>
<keyword evidence="1 7" id="KW-0479">Metal-binding</keyword>
<comment type="function">
    <text evidence="7">Necessary for efficient RNA polymerase II transcription elongation past template-encoded arresting sites.</text>
</comment>
<dbReference type="Gene3D" id="1.10.472.30">
    <property type="entry name" value="Transcription elongation factor S-II, central domain"/>
    <property type="match status" value="1"/>
</dbReference>
<evidence type="ECO:0000259" key="9">
    <source>
        <dbReference type="PROSITE" id="PS51133"/>
    </source>
</evidence>
<dbReference type="SUPFAM" id="SSF47676">
    <property type="entry name" value="Conserved domain common to transcription factors TFIIS, elongin A, CRSP70"/>
    <property type="match status" value="1"/>
</dbReference>
<dbReference type="PROSITE" id="PS51133">
    <property type="entry name" value="ZF_TFIIS_2"/>
    <property type="match status" value="1"/>
</dbReference>
<dbReference type="AlphaFoldDB" id="A0A914I889"/>
<name>A0A914I889_GLORO</name>
<dbReference type="InterPro" id="IPR003618">
    <property type="entry name" value="TFIIS_cen_dom"/>
</dbReference>
<evidence type="ECO:0000256" key="8">
    <source>
        <dbReference type="SAM" id="MobiDB-lite"/>
    </source>
</evidence>
<reference evidence="13" key="1">
    <citation type="submission" date="2022-11" db="UniProtKB">
        <authorList>
            <consortium name="WormBaseParasite"/>
        </authorList>
    </citation>
    <scope>IDENTIFICATION</scope>
</reference>
<evidence type="ECO:0000256" key="1">
    <source>
        <dbReference type="ARBA" id="ARBA00022723"/>
    </source>
</evidence>
<dbReference type="CDD" id="cd00183">
    <property type="entry name" value="TFIIS_I"/>
    <property type="match status" value="1"/>
</dbReference>
<keyword evidence="7" id="KW-0804">Transcription</keyword>
<keyword evidence="7" id="KW-0805">Transcription regulation</keyword>
<dbReference type="GO" id="GO:0005634">
    <property type="term" value="C:nucleus"/>
    <property type="evidence" value="ECO:0007669"/>
    <property type="project" value="UniProtKB-SubCell"/>
</dbReference>
<dbReference type="SMART" id="SM00510">
    <property type="entry name" value="TFS2M"/>
    <property type="match status" value="1"/>
</dbReference>
<evidence type="ECO:0000256" key="6">
    <source>
        <dbReference type="PROSITE-ProRule" id="PRU00649"/>
    </source>
</evidence>
<evidence type="ECO:0000313" key="12">
    <source>
        <dbReference type="Proteomes" id="UP000887572"/>
    </source>
</evidence>
<dbReference type="GO" id="GO:0006368">
    <property type="term" value="P:transcription elongation by RNA polymerase II"/>
    <property type="evidence" value="ECO:0007669"/>
    <property type="project" value="InterPro"/>
</dbReference>
<evidence type="ECO:0000256" key="4">
    <source>
        <dbReference type="ARBA" id="ARBA00023242"/>
    </source>
</evidence>
<accession>A0A914I889</accession>
<dbReference type="PANTHER" id="PTHR11477:SF0">
    <property type="entry name" value="IP08861P-RELATED"/>
    <property type="match status" value="1"/>
</dbReference>
<dbReference type="WBParaSite" id="Gr19_v10_g8395.t2">
    <property type="protein sequence ID" value="Gr19_v10_g8395.t2"/>
    <property type="gene ID" value="Gr19_v10_g8395"/>
</dbReference>
<feature type="domain" description="TFIIS N-terminal" evidence="10">
    <location>
        <begin position="1"/>
        <end position="60"/>
    </location>
</feature>
<evidence type="ECO:0000256" key="5">
    <source>
        <dbReference type="PROSITE-ProRule" id="PRU00472"/>
    </source>
</evidence>
<keyword evidence="3 7" id="KW-0862">Zinc</keyword>
<evidence type="ECO:0000259" key="10">
    <source>
        <dbReference type="PROSITE" id="PS51319"/>
    </source>
</evidence>
<dbReference type="Proteomes" id="UP000887572">
    <property type="component" value="Unplaced"/>
</dbReference>
<comment type="similarity">
    <text evidence="7">Belongs to the TFS-II family.</text>
</comment>
<dbReference type="PROSITE" id="PS51321">
    <property type="entry name" value="TFIIS_CENTRAL"/>
    <property type="match status" value="1"/>
</dbReference>
<feature type="domain" description="TFIIS-type" evidence="9">
    <location>
        <begin position="253"/>
        <end position="294"/>
    </location>
</feature>
<dbReference type="InterPro" id="IPR006289">
    <property type="entry name" value="TFSII"/>
</dbReference>
<dbReference type="PANTHER" id="PTHR11477">
    <property type="entry name" value="TRANSCRIPTION FACTOR S-II ZINC FINGER DOMAIN-CONTAINING PROTEIN"/>
    <property type="match status" value="1"/>
</dbReference>
<dbReference type="NCBIfam" id="TIGR01385">
    <property type="entry name" value="TFSII"/>
    <property type="match status" value="1"/>
</dbReference>
<dbReference type="Pfam" id="PF08711">
    <property type="entry name" value="Med26"/>
    <property type="match status" value="1"/>
</dbReference>
<organism evidence="12 13">
    <name type="scientific">Globodera rostochiensis</name>
    <name type="common">Golden nematode worm</name>
    <name type="synonym">Heterodera rostochiensis</name>
    <dbReference type="NCBI Taxonomy" id="31243"/>
    <lineage>
        <taxon>Eukaryota</taxon>
        <taxon>Metazoa</taxon>
        <taxon>Ecdysozoa</taxon>
        <taxon>Nematoda</taxon>
        <taxon>Chromadorea</taxon>
        <taxon>Rhabditida</taxon>
        <taxon>Tylenchina</taxon>
        <taxon>Tylenchomorpha</taxon>
        <taxon>Tylenchoidea</taxon>
        <taxon>Heteroderidae</taxon>
        <taxon>Heteroderinae</taxon>
        <taxon>Globodera</taxon>
    </lineage>
</organism>
<evidence type="ECO:0000256" key="7">
    <source>
        <dbReference type="RuleBase" id="RU368078"/>
    </source>
</evidence>
<proteinExistence type="inferred from homology"/>
<feature type="domain" description="TFIIS central" evidence="11">
    <location>
        <begin position="135"/>
        <end position="250"/>
    </location>
</feature>
<evidence type="ECO:0000259" key="11">
    <source>
        <dbReference type="PROSITE" id="PS51321"/>
    </source>
</evidence>
<dbReference type="GO" id="GO:0008270">
    <property type="term" value="F:zinc ion binding"/>
    <property type="evidence" value="ECO:0007669"/>
    <property type="project" value="UniProtKB-UniRule"/>
</dbReference>
<dbReference type="InterPro" id="IPR017923">
    <property type="entry name" value="TFIIS_N"/>
</dbReference>
<feature type="compositionally biased region" description="Low complexity" evidence="8">
    <location>
        <begin position="97"/>
        <end position="111"/>
    </location>
</feature>
<dbReference type="PROSITE" id="PS51319">
    <property type="entry name" value="TFIIS_N"/>
    <property type="match status" value="1"/>
</dbReference>
<evidence type="ECO:0000256" key="2">
    <source>
        <dbReference type="ARBA" id="ARBA00022771"/>
    </source>
</evidence>
<dbReference type="InterPro" id="IPR001222">
    <property type="entry name" value="Znf_TFIIS"/>
</dbReference>
<evidence type="ECO:0000256" key="3">
    <source>
        <dbReference type="ARBA" id="ARBA00022833"/>
    </source>
</evidence>
<dbReference type="SUPFAM" id="SSF57783">
    <property type="entry name" value="Zinc beta-ribbon"/>
    <property type="match status" value="1"/>
</dbReference>
<dbReference type="Gene3D" id="1.20.930.10">
    <property type="entry name" value="Conserved domain common to transcription factors TFIIS, elongin A, CRSP70"/>
    <property type="match status" value="1"/>
</dbReference>
<evidence type="ECO:0000313" key="13">
    <source>
        <dbReference type="WBParaSite" id="Gr19_v10_g8395.t2"/>
    </source>
</evidence>
<feature type="compositionally biased region" description="Polar residues" evidence="8">
    <location>
        <begin position="112"/>
        <end position="123"/>
    </location>
</feature>
<dbReference type="Pfam" id="PF01096">
    <property type="entry name" value="Zn_ribbon_TFIIS"/>
    <property type="match status" value="1"/>
</dbReference>
<feature type="compositionally biased region" description="Basic and acidic residues" evidence="8">
    <location>
        <begin position="62"/>
        <end position="75"/>
    </location>
</feature>
<dbReference type="InterPro" id="IPR035441">
    <property type="entry name" value="TFIIS/LEDGF_dom_sf"/>
</dbReference>
<keyword evidence="4 6" id="KW-0539">Nucleus</keyword>
<sequence>MDDSVELIGALEDMRVNIDLLTKTRIGAVLNEFRKKIKDEKLAKRCKALIKRWKSLLDEKLSMRSKSPDERHSSQEKSTTPPSASQTDSSSNKQHHQQQTTTSDQQMLQQQNNRVLPPSSNGMAATVGRGNMDIIRVKSVQMLANAFSSGGMPDGASDATEVAGRVEKKMFDHHKGTGDKYKAALRSRVFNLRDKKNQALRENVLTGAVSAEKFAVMTAEEMASEEMKKVREQLTKETILEHQMSVQEGTPTDMFKCHKCGSNSCTYSQMQTRSADEPMTTFVFCSKRPGPREEHALKYSKAAELSAQSLLGAVVKGTVLNGAGKRNEASVVVYSERGKGQAEIQRAIALMYRPGQLDR</sequence>